<gene>
    <name evidence="4" type="ORF">C1H71_07050</name>
</gene>
<dbReference type="InterPro" id="IPR002110">
    <property type="entry name" value="Ankyrin_rpt"/>
</dbReference>
<reference evidence="4 5" key="1">
    <citation type="submission" date="2018-01" db="EMBL/GenBank/DDBJ databases">
        <title>Genome sequence of Iodobacter sp. strain PCH194 isolated from Indian Trans-Himalaya.</title>
        <authorList>
            <person name="Kumar V."/>
            <person name="Thakur V."/>
            <person name="Kumar S."/>
            <person name="Singh D."/>
        </authorList>
    </citation>
    <scope>NUCLEOTIDE SEQUENCE [LARGE SCALE GENOMIC DNA]</scope>
    <source>
        <strain evidence="4 5">PCH194</strain>
    </source>
</reference>
<keyword evidence="5" id="KW-1185">Reference proteome</keyword>
<name>A0A7G3GE55_9NEIS</name>
<dbReference type="KEGG" id="ifl:C1H71_07050"/>
<evidence type="ECO:0000256" key="3">
    <source>
        <dbReference type="PROSITE-ProRule" id="PRU00023"/>
    </source>
</evidence>
<dbReference type="EMBL" id="CP025781">
    <property type="protein sequence ID" value="QBC45661.1"/>
    <property type="molecule type" value="Genomic_DNA"/>
</dbReference>
<dbReference type="AlphaFoldDB" id="A0A7G3GE55"/>
<keyword evidence="1" id="KW-0677">Repeat</keyword>
<dbReference type="Pfam" id="PF12796">
    <property type="entry name" value="Ank_2"/>
    <property type="match status" value="1"/>
</dbReference>
<organism evidence="4 5">
    <name type="scientific">Iodobacter fluviatilis</name>
    <dbReference type="NCBI Taxonomy" id="537"/>
    <lineage>
        <taxon>Bacteria</taxon>
        <taxon>Pseudomonadati</taxon>
        <taxon>Pseudomonadota</taxon>
        <taxon>Betaproteobacteria</taxon>
        <taxon>Neisseriales</taxon>
        <taxon>Chitinibacteraceae</taxon>
        <taxon>Iodobacter</taxon>
    </lineage>
</organism>
<dbReference type="SMART" id="SM00248">
    <property type="entry name" value="ANK"/>
    <property type="match status" value="2"/>
</dbReference>
<dbReference type="RefSeq" id="WP_130105899.1">
    <property type="nucleotide sequence ID" value="NZ_CP025781.1"/>
</dbReference>
<protein>
    <submittedName>
        <fullName evidence="4">Ankyrin repeat domain-containing protein</fullName>
    </submittedName>
</protein>
<dbReference type="PROSITE" id="PS50088">
    <property type="entry name" value="ANK_REPEAT"/>
    <property type="match status" value="2"/>
</dbReference>
<dbReference type="InterPro" id="IPR036770">
    <property type="entry name" value="Ankyrin_rpt-contain_sf"/>
</dbReference>
<dbReference type="GO" id="GO:0004842">
    <property type="term" value="F:ubiquitin-protein transferase activity"/>
    <property type="evidence" value="ECO:0007669"/>
    <property type="project" value="TreeGrafter"/>
</dbReference>
<evidence type="ECO:0000313" key="5">
    <source>
        <dbReference type="Proteomes" id="UP000515917"/>
    </source>
</evidence>
<evidence type="ECO:0000256" key="1">
    <source>
        <dbReference type="ARBA" id="ARBA00022737"/>
    </source>
</evidence>
<proteinExistence type="predicted"/>
<evidence type="ECO:0000256" key="2">
    <source>
        <dbReference type="ARBA" id="ARBA00023043"/>
    </source>
</evidence>
<dbReference type="Proteomes" id="UP000515917">
    <property type="component" value="Chromosome"/>
</dbReference>
<keyword evidence="2 3" id="KW-0040">ANK repeat</keyword>
<evidence type="ECO:0000313" key="4">
    <source>
        <dbReference type="EMBL" id="QBC45661.1"/>
    </source>
</evidence>
<dbReference type="SUPFAM" id="SSF48403">
    <property type="entry name" value="Ankyrin repeat"/>
    <property type="match status" value="1"/>
</dbReference>
<dbReference type="Gene3D" id="1.25.40.20">
    <property type="entry name" value="Ankyrin repeat-containing domain"/>
    <property type="match status" value="2"/>
</dbReference>
<feature type="repeat" description="ANK" evidence="3">
    <location>
        <begin position="72"/>
        <end position="104"/>
    </location>
</feature>
<sequence>MKLSDEAIVKLQKKYDYLINYDSSDPTDAIDPLTYVDSNGDNLMHIAAQLGDMNTITLLVDAGMNINQKGDMDSTALHYAHDGKHSHVVEFLLAHGASTEIENGFGKLSG</sequence>
<accession>A0A7G3GE55</accession>
<feature type="repeat" description="ANK" evidence="3">
    <location>
        <begin position="39"/>
        <end position="71"/>
    </location>
</feature>
<dbReference type="PROSITE" id="PS50297">
    <property type="entry name" value="ANK_REP_REGION"/>
    <property type="match status" value="2"/>
</dbReference>
<dbReference type="GO" id="GO:0085020">
    <property type="term" value="P:protein K6-linked ubiquitination"/>
    <property type="evidence" value="ECO:0007669"/>
    <property type="project" value="TreeGrafter"/>
</dbReference>
<dbReference type="PANTHER" id="PTHR24171:SF8">
    <property type="entry name" value="BRCA1-ASSOCIATED RING DOMAIN PROTEIN 1"/>
    <property type="match status" value="1"/>
</dbReference>
<dbReference type="PANTHER" id="PTHR24171">
    <property type="entry name" value="ANKYRIN REPEAT DOMAIN-CONTAINING PROTEIN 39-RELATED"/>
    <property type="match status" value="1"/>
</dbReference>